<accession>A0A9D9IY66</accession>
<gene>
    <name evidence="2" type="ORF">IAB76_03890</name>
</gene>
<feature type="signal peptide" evidence="1">
    <location>
        <begin position="1"/>
        <end position="22"/>
    </location>
</feature>
<evidence type="ECO:0000313" key="3">
    <source>
        <dbReference type="Proteomes" id="UP000823769"/>
    </source>
</evidence>
<dbReference type="EMBL" id="JADILW010000059">
    <property type="protein sequence ID" value="MBO8480236.1"/>
    <property type="molecule type" value="Genomic_DNA"/>
</dbReference>
<reference evidence="2" key="1">
    <citation type="submission" date="2020-10" db="EMBL/GenBank/DDBJ databases">
        <authorList>
            <person name="Gilroy R."/>
        </authorList>
    </citation>
    <scope>NUCLEOTIDE SEQUENCE</scope>
    <source>
        <strain evidence="2">B3-1481</strain>
    </source>
</reference>
<dbReference type="InterPro" id="IPR010994">
    <property type="entry name" value="RuvA_2-like"/>
</dbReference>
<keyword evidence="1" id="KW-0732">Signal</keyword>
<dbReference type="AlphaFoldDB" id="A0A9D9IY66"/>
<name>A0A9D9IY66_9BACT</name>
<evidence type="ECO:0000313" key="2">
    <source>
        <dbReference type="EMBL" id="MBO8480236.1"/>
    </source>
</evidence>
<reference evidence="2" key="2">
    <citation type="journal article" date="2021" name="PeerJ">
        <title>Extensive microbial diversity within the chicken gut microbiome revealed by metagenomics and culture.</title>
        <authorList>
            <person name="Gilroy R."/>
            <person name="Ravi A."/>
            <person name="Getino M."/>
            <person name="Pursley I."/>
            <person name="Horton D.L."/>
            <person name="Alikhan N.F."/>
            <person name="Baker D."/>
            <person name="Gharbi K."/>
            <person name="Hall N."/>
            <person name="Watson M."/>
            <person name="Adriaenssens E.M."/>
            <person name="Foster-Nyarko E."/>
            <person name="Jarju S."/>
            <person name="Secka A."/>
            <person name="Antonio M."/>
            <person name="Oren A."/>
            <person name="Chaudhuri R.R."/>
            <person name="La Ragione R."/>
            <person name="Hildebrand F."/>
            <person name="Pallen M.J."/>
        </authorList>
    </citation>
    <scope>NUCLEOTIDE SEQUENCE</scope>
    <source>
        <strain evidence="2">B3-1481</strain>
    </source>
</reference>
<organism evidence="2 3">
    <name type="scientific">Candidatus Cryptobacteroides avistercoris</name>
    <dbReference type="NCBI Taxonomy" id="2840758"/>
    <lineage>
        <taxon>Bacteria</taxon>
        <taxon>Pseudomonadati</taxon>
        <taxon>Bacteroidota</taxon>
        <taxon>Bacteroidia</taxon>
        <taxon>Bacteroidales</taxon>
        <taxon>Candidatus Cryptobacteroides</taxon>
    </lineage>
</organism>
<protein>
    <recommendedName>
        <fullName evidence="4">Helix-hairpin-helix domain-containing protein</fullName>
    </recommendedName>
</protein>
<sequence>MTSILLMAAFAAAVALPADSLAALNSTNPVAETAAPSPDAGFESAVLFLSGASCLEELPQDELERYQNLADHPLDLNLAGRARLTSTGLFSQYQAASLTDYRSRSGDILSFSELGLVDGFSPEFAEALRPFVRLVSDGAPGSRESRRLRHSLTAGGSVRNGDEYTARIKYSMEYGERAEFNWTSRTTYSEPEPAPGTFSAAWYGRRYLGKVVLGHFSARFGQGLAMWSGFSMSGYSSSASFRKNAAGFAATGSAAPELLGVAADWNLGPFTVSTGYSFLGRRIIGNLGWISRNLTLGLTATESAASADWRLSLPDLSVFGEFCSSYLGELCGLAGLIWVPEYGRKFALQARWFDEAWKEYSGIALGWETFSVVCTADAAYRLDKRLAQYKTLVQLKPELAFGEFILTPKLRWSGRLRPSEEFPLRNDLRADLEGSWRGWTAAGRFNALWCEKFGWLWYAQAGRKTENFTLSLRGGIFRIDEWNDRIYVYQQDAPGTFNVPAFYGRGWNLSLYAAVHLGRHHSIWLRLDCVQYPWNLTPRQGKLECRLQYRWRS</sequence>
<feature type="chain" id="PRO_5038351742" description="Helix-hairpin-helix domain-containing protein" evidence="1">
    <location>
        <begin position="23"/>
        <end position="553"/>
    </location>
</feature>
<evidence type="ECO:0000256" key="1">
    <source>
        <dbReference type="SAM" id="SignalP"/>
    </source>
</evidence>
<proteinExistence type="predicted"/>
<comment type="caution">
    <text evidence="2">The sequence shown here is derived from an EMBL/GenBank/DDBJ whole genome shotgun (WGS) entry which is preliminary data.</text>
</comment>
<evidence type="ECO:0008006" key="4">
    <source>
        <dbReference type="Google" id="ProtNLM"/>
    </source>
</evidence>
<dbReference type="SUPFAM" id="SSF47781">
    <property type="entry name" value="RuvA domain 2-like"/>
    <property type="match status" value="1"/>
</dbReference>
<dbReference type="Proteomes" id="UP000823769">
    <property type="component" value="Unassembled WGS sequence"/>
</dbReference>